<evidence type="ECO:0000313" key="3">
    <source>
        <dbReference type="Proteomes" id="UP000799324"/>
    </source>
</evidence>
<accession>A0A6A6T5Y8</accession>
<feature type="compositionally biased region" description="Polar residues" evidence="1">
    <location>
        <begin position="452"/>
        <end position="461"/>
    </location>
</feature>
<protein>
    <submittedName>
        <fullName evidence="2">Uncharacterized protein</fullName>
    </submittedName>
</protein>
<feature type="region of interest" description="Disordered" evidence="1">
    <location>
        <begin position="314"/>
        <end position="359"/>
    </location>
</feature>
<gene>
    <name evidence="2" type="ORF">K491DRAFT_679174</name>
</gene>
<sequence>MVVWVLVDLVAPRLPSGGGHTLRFFHRVKNAENEHDHLRAITYAFSTLVTLSLRVGTPSGACWLHGSRQLEREEGLRRENACSCPHPDYTRTALWVSPVSLREAYDDPLETIPASSSILAAQLSQSVFRGPELRHQHHRPYARRRRGDCWLLGRRCGARKTALAHTLLLWNLSQQQQLARPSKLRFVLALAVRLRPVASPSGLRSTAASPSHPLAVSLPIRMQMAFSPEQRATPHGFHLCRVVSAGPNKHRHSVVARRKTASGFTGGFGEDARLISMRPAEPTLLSPAWGQARLLTSSDEEVAKRSAAMLPSVTQSIPSPVTPKMRPSRVSGQEAHPGARCAGPDAVPKSDSSPPRGGSWKRLLWRWPRRAVLLLSVIQPIPSPVTPKTGPSSIGLAQGSRKCPGRGIWPGSAPRRKVCWARYGVKSASSPPRGDPGNIFSSEEVAKRSAATLPSASSQDNNARRHPTSHVHKMAQKEGFRSLDDRGDCRGRTPPLDGGLLNQTRDPNPPLRLPVTGPGNVSSEDG</sequence>
<feature type="region of interest" description="Disordered" evidence="1">
    <location>
        <begin position="446"/>
        <end position="526"/>
    </location>
</feature>
<dbReference type="EMBL" id="MU004354">
    <property type="protein sequence ID" value="KAF2655082.1"/>
    <property type="molecule type" value="Genomic_DNA"/>
</dbReference>
<evidence type="ECO:0000256" key="1">
    <source>
        <dbReference type="SAM" id="MobiDB-lite"/>
    </source>
</evidence>
<reference evidence="2" key="1">
    <citation type="journal article" date="2020" name="Stud. Mycol.">
        <title>101 Dothideomycetes genomes: a test case for predicting lifestyles and emergence of pathogens.</title>
        <authorList>
            <person name="Haridas S."/>
            <person name="Albert R."/>
            <person name="Binder M."/>
            <person name="Bloem J."/>
            <person name="Labutti K."/>
            <person name="Salamov A."/>
            <person name="Andreopoulos B."/>
            <person name="Baker S."/>
            <person name="Barry K."/>
            <person name="Bills G."/>
            <person name="Bluhm B."/>
            <person name="Cannon C."/>
            <person name="Castanera R."/>
            <person name="Culley D."/>
            <person name="Daum C."/>
            <person name="Ezra D."/>
            <person name="Gonzalez J."/>
            <person name="Henrissat B."/>
            <person name="Kuo A."/>
            <person name="Liang C."/>
            <person name="Lipzen A."/>
            <person name="Lutzoni F."/>
            <person name="Magnuson J."/>
            <person name="Mondo S."/>
            <person name="Nolan M."/>
            <person name="Ohm R."/>
            <person name="Pangilinan J."/>
            <person name="Park H.-J."/>
            <person name="Ramirez L."/>
            <person name="Alfaro M."/>
            <person name="Sun H."/>
            <person name="Tritt A."/>
            <person name="Yoshinaga Y."/>
            <person name="Zwiers L.-H."/>
            <person name="Turgeon B."/>
            <person name="Goodwin S."/>
            <person name="Spatafora J."/>
            <person name="Crous P."/>
            <person name="Grigoriev I."/>
        </authorList>
    </citation>
    <scope>NUCLEOTIDE SEQUENCE</scope>
    <source>
        <strain evidence="2">CBS 122681</strain>
    </source>
</reference>
<dbReference type="AlphaFoldDB" id="A0A6A6T5Y8"/>
<keyword evidence="3" id="KW-1185">Reference proteome</keyword>
<evidence type="ECO:0000313" key="2">
    <source>
        <dbReference type="EMBL" id="KAF2655082.1"/>
    </source>
</evidence>
<organism evidence="2 3">
    <name type="scientific">Lophiostoma macrostomum CBS 122681</name>
    <dbReference type="NCBI Taxonomy" id="1314788"/>
    <lineage>
        <taxon>Eukaryota</taxon>
        <taxon>Fungi</taxon>
        <taxon>Dikarya</taxon>
        <taxon>Ascomycota</taxon>
        <taxon>Pezizomycotina</taxon>
        <taxon>Dothideomycetes</taxon>
        <taxon>Pleosporomycetidae</taxon>
        <taxon>Pleosporales</taxon>
        <taxon>Lophiostomataceae</taxon>
        <taxon>Lophiostoma</taxon>
    </lineage>
</organism>
<proteinExistence type="predicted"/>
<dbReference type="Proteomes" id="UP000799324">
    <property type="component" value="Unassembled WGS sequence"/>
</dbReference>
<name>A0A6A6T5Y8_9PLEO</name>
<feature type="compositionally biased region" description="Basic and acidic residues" evidence="1">
    <location>
        <begin position="475"/>
        <end position="491"/>
    </location>
</feature>
<feature type="compositionally biased region" description="Basic residues" evidence="1">
    <location>
        <begin position="464"/>
        <end position="474"/>
    </location>
</feature>